<dbReference type="Pfam" id="PF09723">
    <property type="entry name" value="Zn_ribbon_8"/>
    <property type="match status" value="1"/>
</dbReference>
<accession>A0A4R5AEM7</accession>
<name>A0A4R5AEM7_9ACTN</name>
<comment type="caution">
    <text evidence="3">The sequence shown here is derived from an EMBL/GenBank/DDBJ whole genome shotgun (WGS) entry which is preliminary data.</text>
</comment>
<organism evidence="3 4">
    <name type="scientific">Actinomadura rubrisoli</name>
    <dbReference type="NCBI Taxonomy" id="2530368"/>
    <lineage>
        <taxon>Bacteria</taxon>
        <taxon>Bacillati</taxon>
        <taxon>Actinomycetota</taxon>
        <taxon>Actinomycetes</taxon>
        <taxon>Streptosporangiales</taxon>
        <taxon>Thermomonosporaceae</taxon>
        <taxon>Actinomadura</taxon>
    </lineage>
</organism>
<protein>
    <submittedName>
        <fullName evidence="3">Zinc ribbon domain-containing protein</fullName>
    </submittedName>
</protein>
<reference evidence="3 4" key="1">
    <citation type="submission" date="2019-03" db="EMBL/GenBank/DDBJ databases">
        <title>Draft genome sequences of novel Actinobacteria.</title>
        <authorList>
            <person name="Sahin N."/>
            <person name="Ay H."/>
            <person name="Saygin H."/>
        </authorList>
    </citation>
    <scope>NUCLEOTIDE SEQUENCE [LARGE SCALE GENOMIC DNA]</scope>
    <source>
        <strain evidence="3 4">H3C3</strain>
    </source>
</reference>
<proteinExistence type="predicted"/>
<feature type="domain" description="Putative regulatory protein FmdB zinc ribbon" evidence="2">
    <location>
        <begin position="1"/>
        <end position="41"/>
    </location>
</feature>
<feature type="region of interest" description="Disordered" evidence="1">
    <location>
        <begin position="45"/>
        <end position="98"/>
    </location>
</feature>
<evidence type="ECO:0000313" key="4">
    <source>
        <dbReference type="Proteomes" id="UP000294513"/>
    </source>
</evidence>
<sequence>MVTYRYRCSGCGPFDLALPMGEGAAERPCGECGAAARRVFTAPSLTRPGNPLTRALDASNASAHEPRVVSRPAAGPGPLERPRPAAPSDPRHALLPRP</sequence>
<dbReference type="AlphaFoldDB" id="A0A4R5AEM7"/>
<dbReference type="RefSeq" id="WP_131901854.1">
    <property type="nucleotide sequence ID" value="NZ_SMKU01000316.1"/>
</dbReference>
<keyword evidence="4" id="KW-1185">Reference proteome</keyword>
<evidence type="ECO:0000259" key="2">
    <source>
        <dbReference type="SMART" id="SM00834"/>
    </source>
</evidence>
<dbReference type="EMBL" id="SMKU01000316">
    <property type="protein sequence ID" value="TDD69770.1"/>
    <property type="molecule type" value="Genomic_DNA"/>
</dbReference>
<dbReference type="SMART" id="SM00834">
    <property type="entry name" value="CxxC_CXXC_SSSS"/>
    <property type="match status" value="1"/>
</dbReference>
<evidence type="ECO:0000313" key="3">
    <source>
        <dbReference type="EMBL" id="TDD69770.1"/>
    </source>
</evidence>
<dbReference type="OrthoDB" id="9792898at2"/>
<gene>
    <name evidence="3" type="ORF">E1298_37245</name>
</gene>
<evidence type="ECO:0000256" key="1">
    <source>
        <dbReference type="SAM" id="MobiDB-lite"/>
    </source>
</evidence>
<dbReference type="NCBIfam" id="TIGR02605">
    <property type="entry name" value="CxxC_CxxC_SSSS"/>
    <property type="match status" value="1"/>
</dbReference>
<dbReference type="Proteomes" id="UP000294513">
    <property type="component" value="Unassembled WGS sequence"/>
</dbReference>
<dbReference type="InterPro" id="IPR013429">
    <property type="entry name" value="Regulatory_FmdB_Zinc_ribbon"/>
</dbReference>